<evidence type="ECO:0000256" key="5">
    <source>
        <dbReference type="ARBA" id="ARBA00019973"/>
    </source>
</evidence>
<dbReference type="InterPro" id="IPR008266">
    <property type="entry name" value="Tyr_kinase_AS"/>
</dbReference>
<dbReference type="AlphaFoldDB" id="L8FUQ4"/>
<dbReference type="STRING" id="658429.L8FUQ4"/>
<evidence type="ECO:0000256" key="3">
    <source>
        <dbReference type="ARBA" id="ARBA00012513"/>
    </source>
</evidence>
<evidence type="ECO:0000256" key="4">
    <source>
        <dbReference type="ARBA" id="ARBA00013948"/>
    </source>
</evidence>
<evidence type="ECO:0000259" key="11">
    <source>
        <dbReference type="PROSITE" id="PS50011"/>
    </source>
</evidence>
<feature type="compositionally biased region" description="Acidic residues" evidence="10">
    <location>
        <begin position="574"/>
        <end position="585"/>
    </location>
</feature>
<evidence type="ECO:0000313" key="13">
    <source>
        <dbReference type="Proteomes" id="UP000011064"/>
    </source>
</evidence>
<dbReference type="InterPro" id="IPR011009">
    <property type="entry name" value="Kinase-like_dom_sf"/>
</dbReference>
<dbReference type="EMBL" id="GL573354">
    <property type="protein sequence ID" value="ELR04582.1"/>
    <property type="molecule type" value="Genomic_DNA"/>
</dbReference>
<dbReference type="SUPFAM" id="SSF56112">
    <property type="entry name" value="Protein kinase-like (PK-like)"/>
    <property type="match status" value="1"/>
</dbReference>
<gene>
    <name evidence="12" type="ORF">GMDG_06866</name>
</gene>
<dbReference type="VEuPathDB" id="FungiDB:GMDG_06866"/>
<organism evidence="12 13">
    <name type="scientific">Pseudogymnoascus destructans (strain ATCC MYA-4855 / 20631-21)</name>
    <name type="common">Bat white-nose syndrome fungus</name>
    <name type="synonym">Geomyces destructans</name>
    <dbReference type="NCBI Taxonomy" id="658429"/>
    <lineage>
        <taxon>Eukaryota</taxon>
        <taxon>Fungi</taxon>
        <taxon>Dikarya</taxon>
        <taxon>Ascomycota</taxon>
        <taxon>Pezizomycotina</taxon>
        <taxon>Leotiomycetes</taxon>
        <taxon>Thelebolales</taxon>
        <taxon>Thelebolaceae</taxon>
        <taxon>Pseudogymnoascus</taxon>
    </lineage>
</organism>
<dbReference type="InterPro" id="IPR040976">
    <property type="entry name" value="Pkinase_fungal"/>
</dbReference>
<dbReference type="Proteomes" id="UP000011064">
    <property type="component" value="Unassembled WGS sequence"/>
</dbReference>
<feature type="compositionally biased region" description="Low complexity" evidence="10">
    <location>
        <begin position="527"/>
        <end position="545"/>
    </location>
</feature>
<protein>
    <recommendedName>
        <fullName evidence="5">EKC/KEOPS complex subunit BUD32</fullName>
        <ecNumber evidence="3">2.7.11.1</ecNumber>
    </recommendedName>
    <alternativeName>
        <fullName evidence="6 7">Atypical Serine/threonine protein kinase BUD32</fullName>
    </alternativeName>
    <alternativeName>
        <fullName evidence="4">EKC/KEOPS complex subunit bud32</fullName>
    </alternativeName>
</protein>
<evidence type="ECO:0000256" key="1">
    <source>
        <dbReference type="ARBA" id="ARBA00003747"/>
    </source>
</evidence>
<name>L8FUQ4_PSED2</name>
<dbReference type="PROSITE" id="PS50011">
    <property type="entry name" value="PROTEIN_KINASE_DOM"/>
    <property type="match status" value="1"/>
</dbReference>
<comment type="subunit">
    <text evidence="2">Component of the EKC/KEOPS complex composed of at least BUD32, CGI121, GON7, KAE1 and PCC1; the whole complex dimerizes.</text>
</comment>
<proteinExistence type="predicted"/>
<dbReference type="Pfam" id="PF17667">
    <property type="entry name" value="Pkinase_fungal"/>
    <property type="match status" value="1"/>
</dbReference>
<accession>L8FUQ4</accession>
<evidence type="ECO:0000256" key="6">
    <source>
        <dbReference type="ARBA" id="ARBA00030980"/>
    </source>
</evidence>
<dbReference type="EC" id="2.7.11.1" evidence="3"/>
<keyword evidence="13" id="KW-1185">Reference proteome</keyword>
<evidence type="ECO:0000256" key="10">
    <source>
        <dbReference type="SAM" id="MobiDB-lite"/>
    </source>
</evidence>
<dbReference type="GO" id="GO:0005524">
    <property type="term" value="F:ATP binding"/>
    <property type="evidence" value="ECO:0007669"/>
    <property type="project" value="InterPro"/>
</dbReference>
<evidence type="ECO:0000256" key="7">
    <source>
        <dbReference type="ARBA" id="ARBA00033194"/>
    </source>
</evidence>
<dbReference type="PANTHER" id="PTHR38248">
    <property type="entry name" value="FUNK1 6"/>
    <property type="match status" value="1"/>
</dbReference>
<comment type="catalytic activity">
    <reaction evidence="8">
        <text>L-threonyl-[protein] + ATP = O-phospho-L-threonyl-[protein] + ADP + H(+)</text>
        <dbReference type="Rhea" id="RHEA:46608"/>
        <dbReference type="Rhea" id="RHEA-COMP:11060"/>
        <dbReference type="Rhea" id="RHEA-COMP:11605"/>
        <dbReference type="ChEBI" id="CHEBI:15378"/>
        <dbReference type="ChEBI" id="CHEBI:30013"/>
        <dbReference type="ChEBI" id="CHEBI:30616"/>
        <dbReference type="ChEBI" id="CHEBI:61977"/>
        <dbReference type="ChEBI" id="CHEBI:456216"/>
        <dbReference type="EC" id="2.7.11.1"/>
    </reaction>
</comment>
<dbReference type="PROSITE" id="PS00109">
    <property type="entry name" value="PROTEIN_KINASE_TYR"/>
    <property type="match status" value="1"/>
</dbReference>
<evidence type="ECO:0000313" key="12">
    <source>
        <dbReference type="EMBL" id="ELR04582.1"/>
    </source>
</evidence>
<sequence>MATASELDKIRCNPIKERLATFRRRFESTRSGLDVPSSSNVVQTVFSTAATAVAKSLVLDLIQALQIEPAARTLPSRIADRTVSGDLAILYGRVDANQLDIASAIPLVEQIVKNEPDEPTWNDSDIWHAVLELVARTNPATPPTAFEKAVLDTPLRSSSASQSGIEQTHDEIDQRIREELTGRVYDDVEDFHGRYFEGKTWTHKAKNIYEQSRTQYAKGRWVGWPEPSLQSSFFDWFMKFQDTVLSGLGRQYYTSANKVLRGSEANRKLDIFLTLADVAILNEGHDWSNVLVIGEHKQNPDEDRSTKTLVQLAGYAREVFGSQPDRRFVPGFTICGSVMRLWVFDRSGPYSSEKFDINKEPERFIQVIAGYALMTEAELGLNTFIRRDGDKYIVAQGVRIWLEDKPLAWQRAIVCRGTACYRGRNKDPGRWDHVVKFAWPSDKRYREGDLLKLAKERGVKGIAEWVHHEQINIDGHPDTISHLRRGMKFGVPRKLSSKTSWVDSGAGSSQGVSITRSLRGRSRSSKGRLTGLGISTSSTTISSSGQKRKRGGFVDGNGGMKRSKSGDSRTDLDIATDAENGDPDTADLRSIQEPEPDSLAGCESETYGNRIHCCLVVSPAGRPLHAYRSTKELLEALRDAVRGHKSLLEDGKILHRDISENNIIITEAASKGEPTGRLIDLDLAKELDSVPSGASHRTGTMQFMAIEVLQGKGHTYRHDLESFFYVLYGCAFVMVMLTWTKGRLGRSQGRWQQVLFGIGHMDKSQFEGIIAEFAPRFECLKQLARELRNVLFPIRDGEIFRGTFRDNDIMYDGMIEAFNKAIASLGKDDQEEHCEAHSLL</sequence>
<comment type="catalytic activity">
    <reaction evidence="9">
        <text>L-seryl-[protein] + ATP = O-phospho-L-seryl-[protein] + ADP + H(+)</text>
        <dbReference type="Rhea" id="RHEA:17989"/>
        <dbReference type="Rhea" id="RHEA-COMP:9863"/>
        <dbReference type="Rhea" id="RHEA-COMP:11604"/>
        <dbReference type="ChEBI" id="CHEBI:15378"/>
        <dbReference type="ChEBI" id="CHEBI:29999"/>
        <dbReference type="ChEBI" id="CHEBI:30616"/>
        <dbReference type="ChEBI" id="CHEBI:83421"/>
        <dbReference type="ChEBI" id="CHEBI:456216"/>
        <dbReference type="EC" id="2.7.11.1"/>
    </reaction>
</comment>
<dbReference type="OrthoDB" id="3436821at2759"/>
<dbReference type="InterPro" id="IPR000719">
    <property type="entry name" value="Prot_kinase_dom"/>
</dbReference>
<dbReference type="PANTHER" id="PTHR38248:SF2">
    <property type="entry name" value="FUNK1 11"/>
    <property type="match status" value="1"/>
</dbReference>
<evidence type="ECO:0000256" key="8">
    <source>
        <dbReference type="ARBA" id="ARBA00047899"/>
    </source>
</evidence>
<dbReference type="GO" id="GO:0004674">
    <property type="term" value="F:protein serine/threonine kinase activity"/>
    <property type="evidence" value="ECO:0007669"/>
    <property type="project" value="UniProtKB-EC"/>
</dbReference>
<feature type="compositionally biased region" description="Polar residues" evidence="10">
    <location>
        <begin position="499"/>
        <end position="514"/>
    </location>
</feature>
<feature type="domain" description="Protein kinase" evidence="11">
    <location>
        <begin position="498"/>
        <end position="840"/>
    </location>
</feature>
<feature type="region of interest" description="Disordered" evidence="10">
    <location>
        <begin position="499"/>
        <end position="603"/>
    </location>
</feature>
<dbReference type="InParanoid" id="L8FUQ4"/>
<evidence type="ECO:0000256" key="2">
    <source>
        <dbReference type="ARBA" id="ARBA00011534"/>
    </source>
</evidence>
<dbReference type="HOGENOM" id="CLU_005513_3_0_1"/>
<comment type="function">
    <text evidence="1">Component of the EKC/KEOPS complex that is required for the formation of a threonylcarbamoyl group on adenosine at position 37 (t(6)A37) in tRNAs that read codons beginning with adenine. The complex is probably involved in the transfer of the threonylcarbamoyl moiety of threonylcarbamoyl-AMP (TC-AMP) to the N6 group of A37. BUD32 has ATPase activity in the context of the EKC/KEOPS complex and likely plays a supporting role to the catalytic subunit KAE1. The EKC/KEOPS complex also promotes both telomere uncapping and telomere elongation. The complex is required for efficient recruitment of transcriptional coactivators.</text>
</comment>
<dbReference type="Gene3D" id="1.10.510.10">
    <property type="entry name" value="Transferase(Phosphotransferase) domain 1"/>
    <property type="match status" value="1"/>
</dbReference>
<evidence type="ECO:0000256" key="9">
    <source>
        <dbReference type="ARBA" id="ARBA00048679"/>
    </source>
</evidence>
<reference evidence="13" key="1">
    <citation type="submission" date="2010-09" db="EMBL/GenBank/DDBJ databases">
        <title>The genome sequence of Geomyces destructans 20631-21.</title>
        <authorList>
            <consortium name="The Broad Institute Genome Sequencing Platform"/>
            <person name="Cuomo C.A."/>
            <person name="Blehert D.S."/>
            <person name="Lorch J.M."/>
            <person name="Young S.K."/>
            <person name="Zeng Q."/>
            <person name="Gargeya S."/>
            <person name="Fitzgerald M."/>
            <person name="Haas B."/>
            <person name="Abouelleil A."/>
            <person name="Alvarado L."/>
            <person name="Arachchi H.M."/>
            <person name="Berlin A."/>
            <person name="Brown A."/>
            <person name="Chapman S.B."/>
            <person name="Chen Z."/>
            <person name="Dunbar C."/>
            <person name="Freedman E."/>
            <person name="Gearin G."/>
            <person name="Gellesch M."/>
            <person name="Goldberg J."/>
            <person name="Griggs A."/>
            <person name="Gujja S."/>
            <person name="Heiman D."/>
            <person name="Howarth C."/>
            <person name="Larson L."/>
            <person name="Lui A."/>
            <person name="MacDonald P.J.P."/>
            <person name="Montmayeur A."/>
            <person name="Murphy C."/>
            <person name="Neiman D."/>
            <person name="Pearson M."/>
            <person name="Priest M."/>
            <person name="Roberts A."/>
            <person name="Saif S."/>
            <person name="Shea T."/>
            <person name="Shenoy N."/>
            <person name="Sisk P."/>
            <person name="Stolte C."/>
            <person name="Sykes S."/>
            <person name="Wortman J."/>
            <person name="Nusbaum C."/>
            <person name="Birren B."/>
        </authorList>
    </citation>
    <scope>NUCLEOTIDE SEQUENCE [LARGE SCALE GENOMIC DNA]</scope>
    <source>
        <strain evidence="13">ATCC MYA-4855 / 20631-21</strain>
    </source>
</reference>